<keyword evidence="1" id="KW-0694">RNA-binding</keyword>
<dbReference type="RefSeq" id="WP_134112414.1">
    <property type="nucleotide sequence ID" value="NZ_SOBG01000002.1"/>
</dbReference>
<protein>
    <submittedName>
        <fullName evidence="3">RNA-binding protein YlmH</fullName>
    </submittedName>
</protein>
<evidence type="ECO:0000259" key="2">
    <source>
        <dbReference type="SMART" id="SM00363"/>
    </source>
</evidence>
<dbReference type="Pfam" id="PF01479">
    <property type="entry name" value="S4"/>
    <property type="match status" value="1"/>
</dbReference>
<dbReference type="PROSITE" id="PS50889">
    <property type="entry name" value="S4"/>
    <property type="match status" value="1"/>
</dbReference>
<sequence length="262" mass="30961">MIKINKNNFIKLFPKSLKEKIANIYEKIELVKNIDYFIQLEEFYSGEIWKKLLKYEYELGVKIILDNYIKNGERKNIIIAPIDLELNYDQYFNLNMIKIENLSKFKDLGHRNYLGNILSYGIKREKISDIVINDGNAYFVTFSDIAEYLINNINSIDKNNVIIKKIYNNEKIEIQFERITGIISSNRLDNIVSLLTKLSRNEAVKLIEKNLVYVDYEVINKKNKSLNEKNILTIRGYGKYFYKGIVGSTKKDRLKVEMMKFM</sequence>
<dbReference type="CDD" id="cd00165">
    <property type="entry name" value="S4"/>
    <property type="match status" value="1"/>
</dbReference>
<dbReference type="InterPro" id="IPR012677">
    <property type="entry name" value="Nucleotide-bd_a/b_plait_sf"/>
</dbReference>
<name>A0AA46I664_9FUSO</name>
<dbReference type="Proteomes" id="UP000294678">
    <property type="component" value="Unassembled WGS sequence"/>
</dbReference>
<dbReference type="AlphaFoldDB" id="A0AA46I664"/>
<keyword evidence="4" id="KW-1185">Reference proteome</keyword>
<evidence type="ECO:0000313" key="3">
    <source>
        <dbReference type="EMBL" id="TDT71820.1"/>
    </source>
</evidence>
<evidence type="ECO:0000256" key="1">
    <source>
        <dbReference type="PROSITE-ProRule" id="PRU00182"/>
    </source>
</evidence>
<dbReference type="InterPro" id="IPR036986">
    <property type="entry name" value="S4_RNA-bd_sf"/>
</dbReference>
<dbReference type="EMBL" id="SOBG01000002">
    <property type="protein sequence ID" value="TDT71820.1"/>
    <property type="molecule type" value="Genomic_DNA"/>
</dbReference>
<dbReference type="Pfam" id="PF17774">
    <property type="entry name" value="YlmH_RBD"/>
    <property type="match status" value="1"/>
</dbReference>
<feature type="domain" description="RNA-binding S4" evidence="2">
    <location>
        <begin position="186"/>
        <end position="243"/>
    </location>
</feature>
<reference evidence="3 4" key="1">
    <citation type="submission" date="2019-03" db="EMBL/GenBank/DDBJ databases">
        <title>Genomic Encyclopedia of Type Strains, Phase IV (KMG-IV): sequencing the most valuable type-strain genomes for metagenomic binning, comparative biology and taxonomic classification.</title>
        <authorList>
            <person name="Goeker M."/>
        </authorList>
    </citation>
    <scope>NUCLEOTIDE SEQUENCE [LARGE SCALE GENOMIC DNA]</scope>
    <source>
        <strain evidence="3 4">DSM 100055</strain>
    </source>
</reference>
<organism evidence="3 4">
    <name type="scientific">Hypnocyclicus thermotrophus</name>
    <dbReference type="NCBI Taxonomy" id="1627895"/>
    <lineage>
        <taxon>Bacteria</taxon>
        <taxon>Fusobacteriati</taxon>
        <taxon>Fusobacteriota</taxon>
        <taxon>Fusobacteriia</taxon>
        <taxon>Fusobacteriales</taxon>
        <taxon>Fusobacteriaceae</taxon>
        <taxon>Hypnocyclicus</taxon>
    </lineage>
</organism>
<dbReference type="SUPFAM" id="SSF55174">
    <property type="entry name" value="Alpha-L RNA-binding motif"/>
    <property type="match status" value="1"/>
</dbReference>
<dbReference type="Gene3D" id="3.10.290.10">
    <property type="entry name" value="RNA-binding S4 domain"/>
    <property type="match status" value="1"/>
</dbReference>
<gene>
    <name evidence="3" type="ORF">EV215_0508</name>
</gene>
<dbReference type="InterPro" id="IPR040591">
    <property type="entry name" value="RqcP2_RBD"/>
</dbReference>
<comment type="caution">
    <text evidence="3">The sequence shown here is derived from an EMBL/GenBank/DDBJ whole genome shotgun (WGS) entry which is preliminary data.</text>
</comment>
<evidence type="ECO:0000313" key="4">
    <source>
        <dbReference type="Proteomes" id="UP000294678"/>
    </source>
</evidence>
<dbReference type="GO" id="GO:0003723">
    <property type="term" value="F:RNA binding"/>
    <property type="evidence" value="ECO:0007669"/>
    <property type="project" value="UniProtKB-KW"/>
</dbReference>
<dbReference type="SMART" id="SM00363">
    <property type="entry name" value="S4"/>
    <property type="match status" value="1"/>
</dbReference>
<proteinExistence type="predicted"/>
<accession>A0AA46I664</accession>
<dbReference type="InterPro" id="IPR002942">
    <property type="entry name" value="S4_RNA-bd"/>
</dbReference>
<dbReference type="Gene3D" id="3.30.70.330">
    <property type="match status" value="1"/>
</dbReference>